<protein>
    <submittedName>
        <fullName evidence="1">Uncharacterized protein</fullName>
    </submittedName>
</protein>
<gene>
    <name evidence="1" type="ORF">SAMN05443248_7037</name>
</gene>
<dbReference type="EMBL" id="LT670817">
    <property type="protein sequence ID" value="SHH95052.1"/>
    <property type="molecule type" value="Genomic_DNA"/>
</dbReference>
<name>A0A1M5X5Y2_9BRAD</name>
<dbReference type="AlphaFoldDB" id="A0A1M5X5Y2"/>
<sequence length="134" mass="14820">MLAEVLGSHGAGRAFVNLHRFSSASLRLYTLQSLAPKGGQVNKNRPIRPPEGAKVEIANEDDDGYGVVTPRGKTWWVNGERVRAYRMTEIQIRTSSEGALPRLALLTLRMSANRGITGSRRRAVKMTHLTRTGH</sequence>
<dbReference type="RefSeq" id="WP_079605318.1">
    <property type="nucleotide sequence ID" value="NZ_LT670817.1"/>
</dbReference>
<accession>A0A1M5X5Y2</accession>
<evidence type="ECO:0000313" key="2">
    <source>
        <dbReference type="Proteomes" id="UP000189796"/>
    </source>
</evidence>
<evidence type="ECO:0000313" key="1">
    <source>
        <dbReference type="EMBL" id="SHH95052.1"/>
    </source>
</evidence>
<dbReference type="Proteomes" id="UP000189796">
    <property type="component" value="Chromosome I"/>
</dbReference>
<reference evidence="1 2" key="1">
    <citation type="submission" date="2016-11" db="EMBL/GenBank/DDBJ databases">
        <authorList>
            <person name="Jaros S."/>
            <person name="Januszkiewicz K."/>
            <person name="Wedrychowicz H."/>
        </authorList>
    </citation>
    <scope>NUCLEOTIDE SEQUENCE [LARGE SCALE GENOMIC DNA]</scope>
    <source>
        <strain evidence="1 2">GAS138</strain>
    </source>
</reference>
<proteinExistence type="predicted"/>
<organism evidence="1 2">
    <name type="scientific">Bradyrhizobium erythrophlei</name>
    <dbReference type="NCBI Taxonomy" id="1437360"/>
    <lineage>
        <taxon>Bacteria</taxon>
        <taxon>Pseudomonadati</taxon>
        <taxon>Pseudomonadota</taxon>
        <taxon>Alphaproteobacteria</taxon>
        <taxon>Hyphomicrobiales</taxon>
        <taxon>Nitrobacteraceae</taxon>
        <taxon>Bradyrhizobium</taxon>
    </lineage>
</organism>